<evidence type="ECO:0000313" key="1">
    <source>
        <dbReference type="EMBL" id="GAF80630.1"/>
    </source>
</evidence>
<dbReference type="InterPro" id="IPR027417">
    <property type="entry name" value="P-loop_NTPase"/>
</dbReference>
<protein>
    <submittedName>
        <fullName evidence="1">Uncharacterized protein</fullName>
    </submittedName>
</protein>
<gene>
    <name evidence="1" type="ORF">S01H1_14008</name>
</gene>
<reference evidence="1" key="1">
    <citation type="journal article" date="2014" name="Front. Microbiol.">
        <title>High frequency of phylogenetically diverse reductive dehalogenase-homologous genes in deep subseafloor sedimentary metagenomes.</title>
        <authorList>
            <person name="Kawai M."/>
            <person name="Futagami T."/>
            <person name="Toyoda A."/>
            <person name="Takaki Y."/>
            <person name="Nishi S."/>
            <person name="Hori S."/>
            <person name="Arai W."/>
            <person name="Tsubouchi T."/>
            <person name="Morono Y."/>
            <person name="Uchiyama I."/>
            <person name="Ito T."/>
            <person name="Fujiyama A."/>
            <person name="Inagaki F."/>
            <person name="Takami H."/>
        </authorList>
    </citation>
    <scope>NUCLEOTIDE SEQUENCE</scope>
    <source>
        <strain evidence="1">Expedition CK06-06</strain>
    </source>
</reference>
<feature type="non-terminal residue" evidence="1">
    <location>
        <position position="169"/>
    </location>
</feature>
<dbReference type="Gene3D" id="3.40.50.300">
    <property type="entry name" value="P-loop containing nucleotide triphosphate hydrolases"/>
    <property type="match status" value="1"/>
</dbReference>
<dbReference type="EMBL" id="BARS01007263">
    <property type="protein sequence ID" value="GAF80630.1"/>
    <property type="molecule type" value="Genomic_DNA"/>
</dbReference>
<proteinExistence type="predicted"/>
<dbReference type="AlphaFoldDB" id="X0TWY0"/>
<comment type="caution">
    <text evidence="1">The sequence shown here is derived from an EMBL/GenBank/DDBJ whole genome shotgun (WGS) entry which is preliminary data.</text>
</comment>
<name>X0TWY0_9ZZZZ</name>
<sequence>MNIIQFIESPRMLNDKTLSLAQRTALKSVYGLPLSGDEYKLFVKITGLSNYPLGREWEEASFILGRRSGKSDQIASSIAIYEACARNHELTVGQTGVVMVVASEKKRQAKIVFKYIEGKLQRSPILRKMIANITQEIITLTNGVEIQVYPCSIGKVRGMSLIAFIADEE</sequence>
<accession>X0TWY0</accession>
<organism evidence="1">
    <name type="scientific">marine sediment metagenome</name>
    <dbReference type="NCBI Taxonomy" id="412755"/>
    <lineage>
        <taxon>unclassified sequences</taxon>
        <taxon>metagenomes</taxon>
        <taxon>ecological metagenomes</taxon>
    </lineage>
</organism>